<name>A0A2G3NPJ6_STRMC</name>
<comment type="caution">
    <text evidence="1">The sequence shown here is derived from an EMBL/GenBank/DDBJ whole genome shotgun (WGS) entry which is preliminary data.</text>
</comment>
<dbReference type="Proteomes" id="UP000222913">
    <property type="component" value="Unassembled WGS sequence"/>
</dbReference>
<reference evidence="1 2" key="1">
    <citation type="submission" date="2017-10" db="EMBL/GenBank/DDBJ databases">
        <title>Whole-genome sequence of three Streptococcus macedonicus strains isolated from Italian cheeses of the Veneto region.</title>
        <authorList>
            <person name="Treu L."/>
            <person name="De Diego-Diaz B."/>
            <person name="Papadimitriou K."/>
            <person name="Tsakalidou E."/>
            <person name="Corich V."/>
            <person name="Giacomini A."/>
        </authorList>
    </citation>
    <scope>NUCLEOTIDE SEQUENCE [LARGE SCALE GENOMIC DNA]</scope>
    <source>
        <strain evidence="1 2">27MV</strain>
    </source>
</reference>
<dbReference type="EMBL" id="PEBM01000069">
    <property type="protein sequence ID" value="PHV55443.1"/>
    <property type="molecule type" value="Genomic_DNA"/>
</dbReference>
<protein>
    <submittedName>
        <fullName evidence="1">Uncharacterized protein</fullName>
    </submittedName>
</protein>
<evidence type="ECO:0000313" key="2">
    <source>
        <dbReference type="Proteomes" id="UP000222913"/>
    </source>
</evidence>
<accession>A0A2G3NPJ6</accession>
<proteinExistence type="predicted"/>
<dbReference type="RefSeq" id="WP_099390875.1">
    <property type="nucleotide sequence ID" value="NZ_PEBM01000069.1"/>
</dbReference>
<organism evidence="1 2">
    <name type="scientific">Streptococcus macedonicus</name>
    <name type="common">Streptococcus gallolyticus macedonicus</name>
    <dbReference type="NCBI Taxonomy" id="59310"/>
    <lineage>
        <taxon>Bacteria</taxon>
        <taxon>Bacillati</taxon>
        <taxon>Bacillota</taxon>
        <taxon>Bacilli</taxon>
        <taxon>Lactobacillales</taxon>
        <taxon>Streptococcaceae</taxon>
        <taxon>Streptococcus</taxon>
    </lineage>
</organism>
<gene>
    <name evidence="1" type="ORF">CS010_10770</name>
</gene>
<dbReference type="AlphaFoldDB" id="A0A2G3NPJ6"/>
<evidence type="ECO:0000313" key="1">
    <source>
        <dbReference type="EMBL" id="PHV55443.1"/>
    </source>
</evidence>
<sequence length="67" mass="8050">MGLAKKCDRCGAFHNNYNEAQNSKKINAIMTLNTDKYNKYFSNKKYNLCPNCEQDFWKWLNYREEEA</sequence>